<reference evidence="3 4" key="1">
    <citation type="journal article" date="2024" name="BMC Biol.">
        <title>Comparative genomics of Ascetosporea gives new insight into the evolutionary basis for animal parasitism in Rhizaria.</title>
        <authorList>
            <person name="Hiltunen Thoren M."/>
            <person name="Onut-Brannstrom I."/>
            <person name="Alfjorden A."/>
            <person name="Peckova H."/>
            <person name="Swords F."/>
            <person name="Hooper C."/>
            <person name="Holzer A.S."/>
            <person name="Bass D."/>
            <person name="Burki F."/>
        </authorList>
    </citation>
    <scope>NUCLEOTIDE SEQUENCE [LARGE SCALE GENOMIC DNA]</scope>
    <source>
        <strain evidence="3">20-A016</strain>
    </source>
</reference>
<dbReference type="EMBL" id="JBDODL010000635">
    <property type="protein sequence ID" value="MES1920372.1"/>
    <property type="molecule type" value="Genomic_DNA"/>
</dbReference>
<name>A0ABV2AL31_9EUKA</name>
<keyword evidence="2" id="KW-0732">Signal</keyword>
<dbReference type="Proteomes" id="UP001439008">
    <property type="component" value="Unassembled WGS sequence"/>
</dbReference>
<proteinExistence type="predicted"/>
<protein>
    <submittedName>
        <fullName evidence="3">Uncharacterized protein</fullName>
    </submittedName>
</protein>
<keyword evidence="1" id="KW-0812">Transmembrane</keyword>
<feature type="chain" id="PRO_5046789260" evidence="2">
    <location>
        <begin position="24"/>
        <end position="154"/>
    </location>
</feature>
<evidence type="ECO:0000313" key="4">
    <source>
        <dbReference type="Proteomes" id="UP001439008"/>
    </source>
</evidence>
<sequence length="154" mass="18172">MNTINIIILFQIHFLLFAKFSLSSNSTILNNSCPLPKLTEDQTFKKTTTIFKDKSTKTLFCKEKKFYNSAIRYNVFEKKILCDVEKQKYFDVENGQKYDFESTEICHYSYILVSCTFISVAYSLLNCLNLLRLYFKNNNEENNNDNQNIEMEVL</sequence>
<evidence type="ECO:0000256" key="1">
    <source>
        <dbReference type="SAM" id="Phobius"/>
    </source>
</evidence>
<evidence type="ECO:0000313" key="3">
    <source>
        <dbReference type="EMBL" id="MES1920372.1"/>
    </source>
</evidence>
<keyword evidence="1" id="KW-1133">Transmembrane helix</keyword>
<accession>A0ABV2AL31</accession>
<keyword evidence="1" id="KW-0472">Membrane</keyword>
<comment type="caution">
    <text evidence="3">The sequence shown here is derived from an EMBL/GenBank/DDBJ whole genome shotgun (WGS) entry which is preliminary data.</text>
</comment>
<evidence type="ECO:0000256" key="2">
    <source>
        <dbReference type="SAM" id="SignalP"/>
    </source>
</evidence>
<keyword evidence="4" id="KW-1185">Reference proteome</keyword>
<gene>
    <name evidence="3" type="ORF">MHBO_002049</name>
</gene>
<organism evidence="3 4">
    <name type="scientific">Bonamia ostreae</name>
    <dbReference type="NCBI Taxonomy" id="126728"/>
    <lineage>
        <taxon>Eukaryota</taxon>
        <taxon>Sar</taxon>
        <taxon>Rhizaria</taxon>
        <taxon>Endomyxa</taxon>
        <taxon>Ascetosporea</taxon>
        <taxon>Haplosporida</taxon>
        <taxon>Bonamia</taxon>
    </lineage>
</organism>
<feature type="signal peptide" evidence="2">
    <location>
        <begin position="1"/>
        <end position="23"/>
    </location>
</feature>
<feature type="transmembrane region" description="Helical" evidence="1">
    <location>
        <begin position="108"/>
        <end position="131"/>
    </location>
</feature>